<evidence type="ECO:0000256" key="3">
    <source>
        <dbReference type="ARBA" id="ARBA00022832"/>
    </source>
</evidence>
<comment type="catalytic activity">
    <reaction evidence="10">
        <text>a 2,3-saturated acyl-[ACP] + NADP(+) = a (2E)-enoyl-[ACP] + NADPH + H(+)</text>
        <dbReference type="Rhea" id="RHEA:22564"/>
        <dbReference type="Rhea" id="RHEA-COMP:9925"/>
        <dbReference type="Rhea" id="RHEA-COMP:9926"/>
        <dbReference type="ChEBI" id="CHEBI:15378"/>
        <dbReference type="ChEBI" id="CHEBI:57783"/>
        <dbReference type="ChEBI" id="CHEBI:58349"/>
        <dbReference type="ChEBI" id="CHEBI:78784"/>
        <dbReference type="ChEBI" id="CHEBI:78785"/>
        <dbReference type="EC" id="1.3.1.104"/>
    </reaction>
</comment>
<dbReference type="Pfam" id="PF00107">
    <property type="entry name" value="ADH_zinc_N"/>
    <property type="match status" value="1"/>
</dbReference>
<dbReference type="GO" id="GO:0141148">
    <property type="term" value="F:enoyl-[acyl-carrier-protein] reductase (NADPH) activity"/>
    <property type="evidence" value="ECO:0007669"/>
    <property type="project" value="UniProtKB-EC"/>
</dbReference>
<dbReference type="EMBL" id="JALIEA010000012">
    <property type="protein sequence ID" value="MCJ7858298.1"/>
    <property type="molecule type" value="Genomic_DNA"/>
</dbReference>
<dbReference type="SUPFAM" id="SSF50129">
    <property type="entry name" value="GroES-like"/>
    <property type="match status" value="1"/>
</dbReference>
<dbReference type="GO" id="GO:0006633">
    <property type="term" value="P:fatty acid biosynthetic process"/>
    <property type="evidence" value="ECO:0007669"/>
    <property type="project" value="UniProtKB-KW"/>
</dbReference>
<dbReference type="InterPro" id="IPR051034">
    <property type="entry name" value="Mito_Enoyl-ACP_Reductase"/>
</dbReference>
<dbReference type="InterPro" id="IPR011032">
    <property type="entry name" value="GroES-like_sf"/>
</dbReference>
<keyword evidence="7" id="KW-0443">Lipid metabolism</keyword>
<name>A0A9X2AZ02_9CORY</name>
<dbReference type="Gene3D" id="3.40.50.720">
    <property type="entry name" value="NAD(P)-binding Rossmann-like Domain"/>
    <property type="match status" value="1"/>
</dbReference>
<organism evidence="12 13">
    <name type="scientific">Corynebacterium kalidii</name>
    <dbReference type="NCBI Taxonomy" id="2931982"/>
    <lineage>
        <taxon>Bacteria</taxon>
        <taxon>Bacillati</taxon>
        <taxon>Actinomycetota</taxon>
        <taxon>Actinomycetes</taxon>
        <taxon>Mycobacteriales</taxon>
        <taxon>Corynebacteriaceae</taxon>
        <taxon>Corynebacterium</taxon>
    </lineage>
</organism>
<keyword evidence="13" id="KW-1185">Reference proteome</keyword>
<dbReference type="InterPro" id="IPR013154">
    <property type="entry name" value="ADH-like_N"/>
</dbReference>
<dbReference type="RefSeq" id="WP_244804031.1">
    <property type="nucleotide sequence ID" value="NZ_JALIEA010000012.1"/>
</dbReference>
<evidence type="ECO:0000259" key="11">
    <source>
        <dbReference type="SMART" id="SM00829"/>
    </source>
</evidence>
<evidence type="ECO:0000313" key="13">
    <source>
        <dbReference type="Proteomes" id="UP001139207"/>
    </source>
</evidence>
<reference evidence="12" key="1">
    <citation type="submission" date="2022-04" db="EMBL/GenBank/DDBJ databases">
        <title>Corynebacterium kalidii LD5P10.</title>
        <authorList>
            <person name="Sun J.Q."/>
        </authorList>
    </citation>
    <scope>NUCLEOTIDE SEQUENCE</scope>
    <source>
        <strain evidence="12">LD5P10</strain>
    </source>
</reference>
<keyword evidence="2" id="KW-0444">Lipid biosynthesis</keyword>
<gene>
    <name evidence="12" type="ORF">MUN33_06145</name>
</gene>
<evidence type="ECO:0000256" key="4">
    <source>
        <dbReference type="ARBA" id="ARBA00022857"/>
    </source>
</evidence>
<proteinExistence type="inferred from homology"/>
<accession>A0A9X2AZ02</accession>
<keyword evidence="8" id="KW-0275">Fatty acid biosynthesis</keyword>
<dbReference type="InterPro" id="IPR013149">
    <property type="entry name" value="ADH-like_C"/>
</dbReference>
<keyword evidence="5" id="KW-0809">Transit peptide</keyword>
<dbReference type="SMART" id="SM00829">
    <property type="entry name" value="PKS_ER"/>
    <property type="match status" value="1"/>
</dbReference>
<keyword evidence="4" id="KW-0521">NADP</keyword>
<keyword evidence="6" id="KW-0560">Oxidoreductase</keyword>
<evidence type="ECO:0000256" key="6">
    <source>
        <dbReference type="ARBA" id="ARBA00023002"/>
    </source>
</evidence>
<evidence type="ECO:0000256" key="10">
    <source>
        <dbReference type="ARBA" id="ARBA00048843"/>
    </source>
</evidence>
<evidence type="ECO:0000256" key="5">
    <source>
        <dbReference type="ARBA" id="ARBA00022946"/>
    </source>
</evidence>
<evidence type="ECO:0000256" key="1">
    <source>
        <dbReference type="ARBA" id="ARBA00010371"/>
    </source>
</evidence>
<evidence type="ECO:0000313" key="12">
    <source>
        <dbReference type="EMBL" id="MCJ7858298.1"/>
    </source>
</evidence>
<dbReference type="PANTHER" id="PTHR43981">
    <property type="entry name" value="ENOYL-[ACYL-CARRIER-PROTEIN] REDUCTASE, MITOCHONDRIAL"/>
    <property type="match status" value="1"/>
</dbReference>
<evidence type="ECO:0000256" key="8">
    <source>
        <dbReference type="ARBA" id="ARBA00023160"/>
    </source>
</evidence>
<dbReference type="SUPFAM" id="SSF51735">
    <property type="entry name" value="NAD(P)-binding Rossmann-fold domains"/>
    <property type="match status" value="1"/>
</dbReference>
<evidence type="ECO:0000256" key="9">
    <source>
        <dbReference type="ARBA" id="ARBA00038963"/>
    </source>
</evidence>
<feature type="domain" description="Enoyl reductase (ER)" evidence="11">
    <location>
        <begin position="11"/>
        <end position="323"/>
    </location>
</feature>
<dbReference type="Proteomes" id="UP001139207">
    <property type="component" value="Unassembled WGS sequence"/>
</dbReference>
<dbReference type="InterPro" id="IPR020843">
    <property type="entry name" value="ER"/>
</dbReference>
<dbReference type="CDD" id="cd08292">
    <property type="entry name" value="ETR_like_2"/>
    <property type="match status" value="1"/>
</dbReference>
<dbReference type="InterPro" id="IPR036291">
    <property type="entry name" value="NAD(P)-bd_dom_sf"/>
</dbReference>
<keyword evidence="3" id="KW-0276">Fatty acid metabolism</keyword>
<dbReference type="Gene3D" id="3.90.180.10">
    <property type="entry name" value="Medium-chain alcohol dehydrogenases, catalytic domain"/>
    <property type="match status" value="1"/>
</dbReference>
<dbReference type="PANTHER" id="PTHR43981:SF2">
    <property type="entry name" value="ENOYL-[ACYL-CARRIER-PROTEIN] REDUCTASE, MITOCHONDRIAL"/>
    <property type="match status" value="1"/>
</dbReference>
<dbReference type="Pfam" id="PF08240">
    <property type="entry name" value="ADH_N"/>
    <property type="match status" value="1"/>
</dbReference>
<evidence type="ECO:0000256" key="7">
    <source>
        <dbReference type="ARBA" id="ARBA00023098"/>
    </source>
</evidence>
<dbReference type="AlphaFoldDB" id="A0A9X2AZ02"/>
<comment type="caution">
    <text evidence="12">The sequence shown here is derived from an EMBL/GenBank/DDBJ whole genome shotgun (WGS) entry which is preliminary data.</text>
</comment>
<comment type="similarity">
    <text evidence="1">Belongs to the zinc-containing alcohol dehydrogenase family. Quinone oxidoreductase subfamily.</text>
</comment>
<sequence>MHILTHDRFGEPDEVLHLAEAAVPEPSDGQVRIRVMLSPVHNHDIWTIRGKYGFVPDLPAPAGTEVLGTVDAVGPGVTGLDVGQRIVSGSSFGTWSEYAIVDAAEALPVPDQLPDNSAAQLVSMPFSAISLLDFLGLREGDWLIQNSANGAVGRILAQLAQARGIHVIGLVRRDAAVAELASEGIDHVLCTEDPDWRERLDDITGGALILTGLDSVGGQSTADIVSTLGEGATLVCFGAMGSPVMSIPSGPVIFKDITVRGFWGSKVSKEMNPQKKNDLFAELITRISEGTVTLPVAGVFDVADFREAMLAGKSSARAGKVLLRF</sequence>
<protein>
    <recommendedName>
        <fullName evidence="9">enoyl-[acyl-carrier-protein] reductase</fullName>
        <ecNumber evidence="9">1.3.1.104</ecNumber>
    </recommendedName>
</protein>
<evidence type="ECO:0000256" key="2">
    <source>
        <dbReference type="ARBA" id="ARBA00022516"/>
    </source>
</evidence>
<dbReference type="EC" id="1.3.1.104" evidence="9"/>